<name>A0AA40LDC2_CNENI</name>
<evidence type="ECO:0000256" key="3">
    <source>
        <dbReference type="ARBA" id="ARBA00022723"/>
    </source>
</evidence>
<dbReference type="PANTHER" id="PTHR23226:SF416">
    <property type="entry name" value="FI01424P"/>
    <property type="match status" value="1"/>
</dbReference>
<keyword evidence="4" id="KW-0677">Repeat</keyword>
<dbReference type="Gene3D" id="3.30.160.60">
    <property type="entry name" value="Classic Zinc Finger"/>
    <property type="match status" value="3"/>
</dbReference>
<evidence type="ECO:0000256" key="2">
    <source>
        <dbReference type="ARBA" id="ARBA00006991"/>
    </source>
</evidence>
<dbReference type="AlphaFoldDB" id="A0AA40LDC2"/>
<dbReference type="FunFam" id="3.30.160.60:FF:000295">
    <property type="entry name" value="zinc finger protein 19"/>
    <property type="match status" value="1"/>
</dbReference>
<keyword evidence="6" id="KW-0862">Zinc</keyword>
<evidence type="ECO:0000313" key="13">
    <source>
        <dbReference type="EMBL" id="KAK1327373.1"/>
    </source>
</evidence>
<feature type="domain" description="C2H2-type" evidence="12">
    <location>
        <begin position="8"/>
        <end position="25"/>
    </location>
</feature>
<dbReference type="SMART" id="SM00355">
    <property type="entry name" value="ZnF_C2H2"/>
    <property type="match status" value="2"/>
</dbReference>
<sequence length="179" mass="19651">MGVLNVVSQKSNLIKHLKVHTGEKPYECSECGKAFSARSTLINHQRGHTGEKPYECTECGKSFRQKSSLITHLRVHIGEKLIISKVDHSHTEIQAAPIQLSCVLHDTSTSQAPVQILYRKFPLSSKNSRPLCTTLLLKFCSPSSLAFNAASSFAHGNPSLSEPLAPSQPLVEYFCSSLC</sequence>
<keyword evidence="8" id="KW-0238">DNA-binding</keyword>
<keyword evidence="9" id="KW-0804">Transcription</keyword>
<accession>A0AA40LDC2</accession>
<evidence type="ECO:0000256" key="4">
    <source>
        <dbReference type="ARBA" id="ARBA00022737"/>
    </source>
</evidence>
<keyword evidence="14" id="KW-1185">Reference proteome</keyword>
<keyword evidence="5 11" id="KW-0863">Zinc-finger</keyword>
<comment type="caution">
    <text evidence="13">The sequence shown here is derived from an EMBL/GenBank/DDBJ whole genome shotgun (WGS) entry which is preliminary data.</text>
</comment>
<evidence type="ECO:0000256" key="5">
    <source>
        <dbReference type="ARBA" id="ARBA00022771"/>
    </source>
</evidence>
<evidence type="ECO:0000256" key="8">
    <source>
        <dbReference type="ARBA" id="ARBA00023125"/>
    </source>
</evidence>
<dbReference type="Pfam" id="PF00096">
    <property type="entry name" value="zf-C2H2"/>
    <property type="match status" value="2"/>
</dbReference>
<dbReference type="Proteomes" id="UP001177744">
    <property type="component" value="Unassembled WGS sequence"/>
</dbReference>
<keyword evidence="3" id="KW-0479">Metal-binding</keyword>
<keyword evidence="7" id="KW-0805">Transcription regulation</keyword>
<dbReference type="GO" id="GO:0008270">
    <property type="term" value="F:zinc ion binding"/>
    <property type="evidence" value="ECO:0007669"/>
    <property type="project" value="UniProtKB-KW"/>
</dbReference>
<evidence type="ECO:0000256" key="11">
    <source>
        <dbReference type="PROSITE-ProRule" id="PRU00042"/>
    </source>
</evidence>
<dbReference type="GO" id="GO:0005634">
    <property type="term" value="C:nucleus"/>
    <property type="evidence" value="ECO:0007669"/>
    <property type="project" value="UniProtKB-SubCell"/>
</dbReference>
<reference evidence="13" key="1">
    <citation type="submission" date="2023-06" db="EMBL/GenBank/DDBJ databases">
        <title>Reference genome for the Northern bat (Eptesicus nilssonii), a most northern bat species.</title>
        <authorList>
            <person name="Laine V.N."/>
            <person name="Pulliainen A.T."/>
            <person name="Lilley T.M."/>
        </authorList>
    </citation>
    <scope>NUCLEOTIDE SEQUENCE</scope>
    <source>
        <strain evidence="13">BLF_Eptnil</strain>
        <tissue evidence="13">Kidney</tissue>
    </source>
</reference>
<dbReference type="FunFam" id="3.30.160.60:FF:002402">
    <property type="entry name" value="Zinc finger protein 347"/>
    <property type="match status" value="1"/>
</dbReference>
<gene>
    <name evidence="13" type="ORF">QTO34_014993</name>
</gene>
<evidence type="ECO:0000313" key="14">
    <source>
        <dbReference type="Proteomes" id="UP001177744"/>
    </source>
</evidence>
<evidence type="ECO:0000256" key="7">
    <source>
        <dbReference type="ARBA" id="ARBA00023015"/>
    </source>
</evidence>
<proteinExistence type="inferred from homology"/>
<dbReference type="GO" id="GO:0000981">
    <property type="term" value="F:DNA-binding transcription factor activity, RNA polymerase II-specific"/>
    <property type="evidence" value="ECO:0007669"/>
    <property type="project" value="TreeGrafter"/>
</dbReference>
<feature type="domain" description="C2H2-type" evidence="12">
    <location>
        <begin position="54"/>
        <end position="81"/>
    </location>
</feature>
<dbReference type="PANTHER" id="PTHR23226">
    <property type="entry name" value="ZINC FINGER AND SCAN DOMAIN-CONTAINING"/>
    <property type="match status" value="1"/>
</dbReference>
<evidence type="ECO:0000256" key="6">
    <source>
        <dbReference type="ARBA" id="ARBA00022833"/>
    </source>
</evidence>
<protein>
    <recommendedName>
        <fullName evidence="12">C2H2-type domain-containing protein</fullName>
    </recommendedName>
</protein>
<dbReference type="PROSITE" id="PS50157">
    <property type="entry name" value="ZINC_FINGER_C2H2_2"/>
    <property type="match status" value="3"/>
</dbReference>
<evidence type="ECO:0000256" key="10">
    <source>
        <dbReference type="ARBA" id="ARBA00023242"/>
    </source>
</evidence>
<dbReference type="GO" id="GO:0000978">
    <property type="term" value="F:RNA polymerase II cis-regulatory region sequence-specific DNA binding"/>
    <property type="evidence" value="ECO:0007669"/>
    <property type="project" value="TreeGrafter"/>
</dbReference>
<organism evidence="13 14">
    <name type="scientific">Cnephaeus nilssonii</name>
    <name type="common">Northern bat</name>
    <name type="synonym">Eptesicus nilssonii</name>
    <dbReference type="NCBI Taxonomy" id="3371016"/>
    <lineage>
        <taxon>Eukaryota</taxon>
        <taxon>Metazoa</taxon>
        <taxon>Chordata</taxon>
        <taxon>Craniata</taxon>
        <taxon>Vertebrata</taxon>
        <taxon>Euteleostomi</taxon>
        <taxon>Mammalia</taxon>
        <taxon>Eutheria</taxon>
        <taxon>Laurasiatheria</taxon>
        <taxon>Chiroptera</taxon>
        <taxon>Yangochiroptera</taxon>
        <taxon>Vespertilionidae</taxon>
        <taxon>Cnephaeus</taxon>
    </lineage>
</organism>
<comment type="similarity">
    <text evidence="2">Belongs to the krueppel C2H2-type zinc-finger protein family.</text>
</comment>
<dbReference type="InterPro" id="IPR036236">
    <property type="entry name" value="Znf_C2H2_sf"/>
</dbReference>
<dbReference type="SUPFAM" id="SSF57667">
    <property type="entry name" value="beta-beta-alpha zinc fingers"/>
    <property type="match status" value="1"/>
</dbReference>
<dbReference type="PROSITE" id="PS00028">
    <property type="entry name" value="ZINC_FINGER_C2H2_1"/>
    <property type="match status" value="2"/>
</dbReference>
<evidence type="ECO:0000259" key="12">
    <source>
        <dbReference type="PROSITE" id="PS50157"/>
    </source>
</evidence>
<feature type="domain" description="C2H2-type" evidence="12">
    <location>
        <begin position="26"/>
        <end position="53"/>
    </location>
</feature>
<dbReference type="FunFam" id="3.30.160.60:FF:004935">
    <property type="match status" value="1"/>
</dbReference>
<dbReference type="EMBL" id="JAULJE010000045">
    <property type="protein sequence ID" value="KAK1327373.1"/>
    <property type="molecule type" value="Genomic_DNA"/>
</dbReference>
<evidence type="ECO:0000256" key="1">
    <source>
        <dbReference type="ARBA" id="ARBA00004123"/>
    </source>
</evidence>
<evidence type="ECO:0000256" key="9">
    <source>
        <dbReference type="ARBA" id="ARBA00023163"/>
    </source>
</evidence>
<dbReference type="InterPro" id="IPR013087">
    <property type="entry name" value="Znf_C2H2_type"/>
</dbReference>
<comment type="subcellular location">
    <subcellularLocation>
        <location evidence="1">Nucleus</location>
    </subcellularLocation>
</comment>
<keyword evidence="10" id="KW-0539">Nucleus</keyword>